<evidence type="ECO:0000313" key="5">
    <source>
        <dbReference type="Proteomes" id="UP000249008"/>
    </source>
</evidence>
<gene>
    <name evidence="4" type="primary">gmr_3</name>
    <name evidence="4" type="ORF">NCTC12112_00954</name>
</gene>
<protein>
    <submittedName>
        <fullName evidence="4">Cyclic di-GMP phosphodiesterase Gmr</fullName>
        <ecNumber evidence="4">3.1.4.52</ecNumber>
    </submittedName>
</protein>
<keyword evidence="4" id="KW-0378">Hydrolase</keyword>
<dbReference type="InterPro" id="IPR043128">
    <property type="entry name" value="Rev_trsase/Diguanyl_cyclase"/>
</dbReference>
<dbReference type="Gene3D" id="3.30.450.20">
    <property type="entry name" value="PAS domain"/>
    <property type="match status" value="2"/>
</dbReference>
<evidence type="ECO:0000259" key="3">
    <source>
        <dbReference type="PROSITE" id="PS50887"/>
    </source>
</evidence>
<proteinExistence type="predicted"/>
<dbReference type="GO" id="GO:0071111">
    <property type="term" value="F:cyclic-guanylate-specific phosphodiesterase activity"/>
    <property type="evidence" value="ECO:0007669"/>
    <property type="project" value="UniProtKB-EC"/>
</dbReference>
<feature type="transmembrane region" description="Helical" evidence="1">
    <location>
        <begin position="287"/>
        <end position="307"/>
    </location>
</feature>
<name>A0AAX2JBW4_9FUSO</name>
<feature type="domain" description="GGDEF" evidence="3">
    <location>
        <begin position="485"/>
        <end position="618"/>
    </location>
</feature>
<feature type="domain" description="PAC" evidence="2">
    <location>
        <begin position="400"/>
        <end position="453"/>
    </location>
</feature>
<dbReference type="PANTHER" id="PTHR46663:SF2">
    <property type="entry name" value="GGDEF DOMAIN-CONTAINING PROTEIN"/>
    <property type="match status" value="1"/>
</dbReference>
<organism evidence="4 5">
    <name type="scientific">Fusobacterium ulcerans</name>
    <dbReference type="NCBI Taxonomy" id="861"/>
    <lineage>
        <taxon>Bacteria</taxon>
        <taxon>Fusobacteriati</taxon>
        <taxon>Fusobacteriota</taxon>
        <taxon>Fusobacteriia</taxon>
        <taxon>Fusobacteriales</taxon>
        <taxon>Fusobacteriaceae</taxon>
        <taxon>Fusobacterium</taxon>
    </lineage>
</organism>
<dbReference type="InterPro" id="IPR029787">
    <property type="entry name" value="Nucleotide_cyclase"/>
</dbReference>
<dbReference type="KEGG" id="ful:C4N20_11970"/>
<dbReference type="InterPro" id="IPR000700">
    <property type="entry name" value="PAS-assoc_C"/>
</dbReference>
<evidence type="ECO:0000259" key="2">
    <source>
        <dbReference type="PROSITE" id="PS50113"/>
    </source>
</evidence>
<sequence length="618" mass="71527">MKIKGMKTELWIISICVFLVMLNSVMLFPKKVNTFFLNMIESELDNSTQRNTNIIYGKINDTNTLLYEISTDIINEKNIRSEEIEKLVKTVGENFNFRAIGIVDTEGKIISKIEFAKNDSDENFYKNLRFENGEEKNTNWNVYKNNVYSKIPIFDEEKYIGVLFCIFNFKEMFKNLDDIERTDTIYVYVIDSKGGILIRSVNSEVLFKDNNYYEWIKKSQDNGEKIVDNIQDFFKNNKIENMGYSINLLDRVIYFAPLNINDWYIVSMISKNGLSSNINQIKRFTNIHLGVIILSIAYFLSIIIHFMKKNRQVIEEQNKKLQISEKTLMTAAEETSLIIYDYDIKNRKISFRNGEKIISSLPKVIENVPESLFESEILLEECKEETEAKFASIAAGAKSTTSIFCLKNKETNEKEWFRSTLSNIFNDKGEIEHTIGMMVDITKERKKELLFKNKSKKDSLTNLYNRESAVKIIEGILKDSQYKESIHALMIMDFDNFKTINDSLGHIMGDKVLIDAAAKLRKALRRSDIIARLGGDEILIFLLDIGNKENVARVASQIVAKMRDSYEKDKKKVETSVSIGIAISPTDGRKFTELYEKADIAMYEVKKSGRNGYHIYLE</sequence>
<keyword evidence="1" id="KW-0472">Membrane</keyword>
<dbReference type="Gene3D" id="3.30.70.270">
    <property type="match status" value="1"/>
</dbReference>
<dbReference type="SUPFAM" id="SSF55073">
    <property type="entry name" value="Nucleotide cyclase"/>
    <property type="match status" value="1"/>
</dbReference>
<keyword evidence="1" id="KW-0812">Transmembrane</keyword>
<reference evidence="4 5" key="1">
    <citation type="submission" date="2018-06" db="EMBL/GenBank/DDBJ databases">
        <authorList>
            <consortium name="Pathogen Informatics"/>
            <person name="Doyle S."/>
        </authorList>
    </citation>
    <scope>NUCLEOTIDE SEQUENCE [LARGE SCALE GENOMIC DNA]</scope>
    <source>
        <strain evidence="4 5">NCTC12112</strain>
    </source>
</reference>
<dbReference type="PANTHER" id="PTHR46663">
    <property type="entry name" value="DIGUANYLATE CYCLASE DGCT-RELATED"/>
    <property type="match status" value="1"/>
</dbReference>
<dbReference type="Proteomes" id="UP000249008">
    <property type="component" value="Chromosome 1"/>
</dbReference>
<dbReference type="Pfam" id="PF00990">
    <property type="entry name" value="GGDEF"/>
    <property type="match status" value="1"/>
</dbReference>
<keyword evidence="1" id="KW-1133">Transmembrane helix</keyword>
<dbReference type="PROSITE" id="PS50113">
    <property type="entry name" value="PAC"/>
    <property type="match status" value="1"/>
</dbReference>
<dbReference type="RefSeq" id="WP_005976659.1">
    <property type="nucleotide sequence ID" value="NZ_CABKNW010000001.1"/>
</dbReference>
<dbReference type="CDD" id="cd01949">
    <property type="entry name" value="GGDEF"/>
    <property type="match status" value="1"/>
</dbReference>
<dbReference type="InterPro" id="IPR000160">
    <property type="entry name" value="GGDEF_dom"/>
</dbReference>
<dbReference type="GeneID" id="78455532"/>
<evidence type="ECO:0000256" key="1">
    <source>
        <dbReference type="SAM" id="Phobius"/>
    </source>
</evidence>
<accession>A0AAX2JBW4</accession>
<dbReference type="InterPro" id="IPR052163">
    <property type="entry name" value="DGC-Regulatory_Protein"/>
</dbReference>
<dbReference type="PROSITE" id="PS50887">
    <property type="entry name" value="GGDEF"/>
    <property type="match status" value="1"/>
</dbReference>
<dbReference type="NCBIfam" id="TIGR00254">
    <property type="entry name" value="GGDEF"/>
    <property type="match status" value="1"/>
</dbReference>
<dbReference type="EC" id="3.1.4.52" evidence="4"/>
<dbReference type="EMBL" id="LS483487">
    <property type="protein sequence ID" value="SQJ00660.1"/>
    <property type="molecule type" value="Genomic_DNA"/>
</dbReference>
<dbReference type="AlphaFoldDB" id="A0AAX2JBW4"/>
<dbReference type="SMART" id="SM00267">
    <property type="entry name" value="GGDEF"/>
    <property type="match status" value="1"/>
</dbReference>
<evidence type="ECO:0000313" key="4">
    <source>
        <dbReference type="EMBL" id="SQJ00660.1"/>
    </source>
</evidence>